<dbReference type="ExpressionAtlas" id="N1QT85">
    <property type="expression patterns" value="baseline"/>
</dbReference>
<accession>N1QT85</accession>
<dbReference type="EnsemblPlants" id="EMT02653">
    <property type="protein sequence ID" value="EMT02653"/>
    <property type="gene ID" value="F775_00013"/>
</dbReference>
<reference evidence="2" key="1">
    <citation type="submission" date="2015-06" db="UniProtKB">
        <authorList>
            <consortium name="EnsemblPlants"/>
        </authorList>
    </citation>
    <scope>IDENTIFICATION</scope>
</reference>
<dbReference type="AlphaFoldDB" id="N1QT85"/>
<name>N1QT85_AEGTA</name>
<evidence type="ECO:0000313" key="2">
    <source>
        <dbReference type="EnsemblPlants" id="EMT02653"/>
    </source>
</evidence>
<proteinExistence type="predicted"/>
<evidence type="ECO:0000256" key="1">
    <source>
        <dbReference type="SAM" id="MobiDB-lite"/>
    </source>
</evidence>
<sequence>MDGGGTLAGDSFSWPPNPSLELHRHPSLYMFLDSLSPRVVLLDHVQVIAIGEQGWRGIYGGHGAGEDERGGHEKRLKLETWVTRISMIDKPEREKNTDKCFEPGTSLYRPPNVITSSKLKKGDRTHPRDGPTTPLEAAFPAQASDDFVPRDPPRSTTKGRAKSRRYKSALELHPKKKNKCTQCQSTEHTAATSSMGQGKKKSTDLVLVVSEQFPPWGGVVRAGDPIICQLLPDVEYFLGFIVVQLATVPLGGVKQCEQPTLIVAVRKKRKFAK</sequence>
<feature type="compositionally biased region" description="Basic and acidic residues" evidence="1">
    <location>
        <begin position="120"/>
        <end position="129"/>
    </location>
</feature>
<organism evidence="2">
    <name type="scientific">Aegilops tauschii</name>
    <name type="common">Tausch's goatgrass</name>
    <name type="synonym">Aegilops squarrosa</name>
    <dbReference type="NCBI Taxonomy" id="37682"/>
    <lineage>
        <taxon>Eukaryota</taxon>
        <taxon>Viridiplantae</taxon>
        <taxon>Streptophyta</taxon>
        <taxon>Embryophyta</taxon>
        <taxon>Tracheophyta</taxon>
        <taxon>Spermatophyta</taxon>
        <taxon>Magnoliopsida</taxon>
        <taxon>Liliopsida</taxon>
        <taxon>Poales</taxon>
        <taxon>Poaceae</taxon>
        <taxon>BOP clade</taxon>
        <taxon>Pooideae</taxon>
        <taxon>Triticodae</taxon>
        <taxon>Triticeae</taxon>
        <taxon>Triticinae</taxon>
        <taxon>Aegilops</taxon>
    </lineage>
</organism>
<feature type="region of interest" description="Disordered" evidence="1">
    <location>
        <begin position="93"/>
        <end position="166"/>
    </location>
</feature>
<feature type="compositionally biased region" description="Basic residues" evidence="1">
    <location>
        <begin position="157"/>
        <end position="166"/>
    </location>
</feature>
<protein>
    <submittedName>
        <fullName evidence="2">Uncharacterized protein</fullName>
    </submittedName>
</protein>